<evidence type="ECO:0000313" key="4">
    <source>
        <dbReference type="Proteomes" id="UP000721844"/>
    </source>
</evidence>
<keyword evidence="1" id="KW-0732">Signal</keyword>
<dbReference type="InterPro" id="IPR027939">
    <property type="entry name" value="NMT1/THI5"/>
</dbReference>
<keyword evidence="4" id="KW-1185">Reference proteome</keyword>
<evidence type="ECO:0000313" key="3">
    <source>
        <dbReference type="EMBL" id="MCB8881606.1"/>
    </source>
</evidence>
<sequence length="337" mass="36466">MMRRVLKRAAMIALAAAFTLHLRPAAAADTKITFVTDWKAEAEHGGFYEALALGLYKKAGLDVTIRQGGPGIDNMQLLAAGAVDFAIGSNSFGPLNLVQAGAHVVAVMAASQKDPQCLMTHPRPDIKSLADIKGKPVMIAAGSADTFFLWLKAKYGYSDSQIRPYTFNMAPFLVNKNAIQQGYISSEPYLVEQQGGFKPQVFLFADAGYPSYASLVMVSQTMIDAHPDVVQKFVDASIQGWYDYLHADPSPADKLIEKDDPDESDGVIAYAIKTMKAEGMIEGGDAAKLGIGAMTDARWKTFFDVMSKEGVYPANLDYKAGYTLRFVDKGLALAASH</sequence>
<dbReference type="Gene3D" id="3.40.190.10">
    <property type="entry name" value="Periplasmic binding protein-like II"/>
    <property type="match status" value="2"/>
</dbReference>
<feature type="signal peptide" evidence="1">
    <location>
        <begin position="1"/>
        <end position="27"/>
    </location>
</feature>
<evidence type="ECO:0000259" key="2">
    <source>
        <dbReference type="Pfam" id="PF09084"/>
    </source>
</evidence>
<proteinExistence type="predicted"/>
<dbReference type="InterPro" id="IPR015168">
    <property type="entry name" value="SsuA/THI5"/>
</dbReference>
<dbReference type="Pfam" id="PF09084">
    <property type="entry name" value="NMT1"/>
    <property type="match status" value="1"/>
</dbReference>
<dbReference type="Proteomes" id="UP000721844">
    <property type="component" value="Unassembled WGS sequence"/>
</dbReference>
<evidence type="ECO:0000256" key="1">
    <source>
        <dbReference type="SAM" id="SignalP"/>
    </source>
</evidence>
<feature type="chain" id="PRO_5036706237" evidence="1">
    <location>
        <begin position="28"/>
        <end position="337"/>
    </location>
</feature>
<protein>
    <submittedName>
        <fullName evidence="3">ABC transporter substrate-binding protein</fullName>
    </submittedName>
</protein>
<dbReference type="GO" id="GO:0009228">
    <property type="term" value="P:thiamine biosynthetic process"/>
    <property type="evidence" value="ECO:0007669"/>
    <property type="project" value="InterPro"/>
</dbReference>
<dbReference type="AlphaFoldDB" id="A0A963Z311"/>
<reference evidence="3 4" key="1">
    <citation type="journal article" date="2021" name="Microorganisms">
        <title>Acidisoma silvae sp. nov. and Acidisomacellulosilytica sp. nov., Two Acidophilic Bacteria Isolated from Decaying Wood, Hydrolyzing Cellulose and Producing Poly-3-hydroxybutyrate.</title>
        <authorList>
            <person name="Mieszkin S."/>
            <person name="Pouder E."/>
            <person name="Uroz S."/>
            <person name="Simon-Colin C."/>
            <person name="Alain K."/>
        </authorList>
    </citation>
    <scope>NUCLEOTIDE SEQUENCE [LARGE SCALE GENOMIC DNA]</scope>
    <source>
        <strain evidence="3 4">HW T5.17</strain>
    </source>
</reference>
<dbReference type="PANTHER" id="PTHR31528">
    <property type="entry name" value="4-AMINO-5-HYDROXYMETHYL-2-METHYLPYRIMIDINE PHOSPHATE SYNTHASE THI11-RELATED"/>
    <property type="match status" value="1"/>
</dbReference>
<accession>A0A963Z311</accession>
<dbReference type="SUPFAM" id="SSF53850">
    <property type="entry name" value="Periplasmic binding protein-like II"/>
    <property type="match status" value="1"/>
</dbReference>
<organism evidence="3 4">
    <name type="scientific">Acidisoma cellulosilyticum</name>
    <dbReference type="NCBI Taxonomy" id="2802395"/>
    <lineage>
        <taxon>Bacteria</taxon>
        <taxon>Pseudomonadati</taxon>
        <taxon>Pseudomonadota</taxon>
        <taxon>Alphaproteobacteria</taxon>
        <taxon>Acetobacterales</taxon>
        <taxon>Acidocellaceae</taxon>
        <taxon>Acidisoma</taxon>
    </lineage>
</organism>
<dbReference type="EMBL" id="JAESVA010000005">
    <property type="protein sequence ID" value="MCB8881606.1"/>
    <property type="molecule type" value="Genomic_DNA"/>
</dbReference>
<name>A0A963Z311_9PROT</name>
<feature type="domain" description="SsuA/THI5-like" evidence="2">
    <location>
        <begin position="42"/>
        <end position="250"/>
    </location>
</feature>
<comment type="caution">
    <text evidence="3">The sequence shown here is derived from an EMBL/GenBank/DDBJ whole genome shotgun (WGS) entry which is preliminary data.</text>
</comment>
<gene>
    <name evidence="3" type="ORF">ACELLULO517_15255</name>
</gene>
<dbReference type="PANTHER" id="PTHR31528:SF3">
    <property type="entry name" value="THIAMINE BIOSYNTHESIS PROTEIN HI_0357-RELATED"/>
    <property type="match status" value="1"/>
</dbReference>